<keyword evidence="4 9" id="KW-0762">Sugar transport</keyword>
<dbReference type="OrthoDB" id="409725at2759"/>
<dbReference type="Pfam" id="PF03083">
    <property type="entry name" value="MtN3_slv"/>
    <property type="match status" value="2"/>
</dbReference>
<feature type="transmembrane region" description="Helical" evidence="9">
    <location>
        <begin position="62"/>
        <end position="84"/>
    </location>
</feature>
<accession>A0A5C7I7N0</accession>
<dbReference type="GO" id="GO:0012505">
    <property type="term" value="C:endomembrane system"/>
    <property type="evidence" value="ECO:0007669"/>
    <property type="project" value="UniProtKB-SubCell"/>
</dbReference>
<comment type="caution">
    <text evidence="9">Lacks conserved residue(s) required for the propagation of feature annotation.</text>
</comment>
<keyword evidence="5 9" id="KW-0812">Transmembrane</keyword>
<evidence type="ECO:0000256" key="7">
    <source>
        <dbReference type="ARBA" id="ARBA00022989"/>
    </source>
</evidence>
<dbReference type="FunFam" id="1.20.1280.290:FF:000001">
    <property type="entry name" value="Bidirectional sugar transporter SWEET"/>
    <property type="match status" value="1"/>
</dbReference>
<dbReference type="GO" id="GO:0051119">
    <property type="term" value="F:sugar transmembrane transporter activity"/>
    <property type="evidence" value="ECO:0007669"/>
    <property type="project" value="InterPro"/>
</dbReference>
<feature type="transmembrane region" description="Helical" evidence="9">
    <location>
        <begin position="6"/>
        <end position="26"/>
    </location>
</feature>
<protein>
    <recommendedName>
        <fullName evidence="9">Bidirectional sugar transporter SWEET</fullName>
    </recommendedName>
</protein>
<sequence length="279" mass="31186">MLNTKEVGNVVSILLFASPIRTFWKVVKKKSTENYKGVPYITTLMSTSLWTLYGLLKPGGFLVMTINGAGAVSQFTYITLFLIYAPREKKIKTAKLAVILDVGFLGTVFAITLLAMNKLSLRLTFVGIISAGLTIGVYASPLLIMRTVIKTKSVEYMPLSLSFFMFINASVWSIYAVLVKDIYIGVPNSIGFVLGSAQLILYAMYKNKSKLTRSTDVMEEDGLAHIVKRSIEMQAYDHDDDYSLQKIIRTFSLGPYDVFPNWSDDAISNVKRKIDDDHP</sequence>
<dbReference type="PANTHER" id="PTHR10791:SF142">
    <property type="entry name" value="BIDIRECTIONAL SUGAR TRANSPORTER SWEET16"/>
    <property type="match status" value="1"/>
</dbReference>
<keyword evidence="6" id="KW-0677">Repeat</keyword>
<keyword evidence="8 9" id="KW-0472">Membrane</keyword>
<keyword evidence="7 9" id="KW-1133">Transmembrane helix</keyword>
<evidence type="ECO:0000313" key="10">
    <source>
        <dbReference type="EMBL" id="TXG65174.1"/>
    </source>
</evidence>
<dbReference type="FunFam" id="1.20.1280.290:FF:000002">
    <property type="entry name" value="Bidirectional sugar transporter SWEET"/>
    <property type="match status" value="1"/>
</dbReference>
<dbReference type="GO" id="GO:0016020">
    <property type="term" value="C:membrane"/>
    <property type="evidence" value="ECO:0007669"/>
    <property type="project" value="InterPro"/>
</dbReference>
<feature type="transmembrane region" description="Helical" evidence="9">
    <location>
        <begin position="184"/>
        <end position="205"/>
    </location>
</feature>
<evidence type="ECO:0000313" key="11">
    <source>
        <dbReference type="Proteomes" id="UP000323000"/>
    </source>
</evidence>
<dbReference type="InterPro" id="IPR047664">
    <property type="entry name" value="SWEET"/>
</dbReference>
<name>A0A5C7I7N0_9ROSI</name>
<evidence type="ECO:0000256" key="6">
    <source>
        <dbReference type="ARBA" id="ARBA00022737"/>
    </source>
</evidence>
<feature type="transmembrane region" description="Helical" evidence="9">
    <location>
        <begin position="123"/>
        <end position="144"/>
    </location>
</feature>
<dbReference type="Proteomes" id="UP000323000">
    <property type="component" value="Chromosome 3"/>
</dbReference>
<reference evidence="11" key="1">
    <citation type="journal article" date="2019" name="Gigascience">
        <title>De novo genome assembly of the endangered Acer yangbiense, a plant species with extremely small populations endemic to Yunnan Province, China.</title>
        <authorList>
            <person name="Yang J."/>
            <person name="Wariss H.M."/>
            <person name="Tao L."/>
            <person name="Zhang R."/>
            <person name="Yun Q."/>
            <person name="Hollingsworth P."/>
            <person name="Dao Z."/>
            <person name="Luo G."/>
            <person name="Guo H."/>
            <person name="Ma Y."/>
            <person name="Sun W."/>
        </authorList>
    </citation>
    <scope>NUCLEOTIDE SEQUENCE [LARGE SCALE GENOMIC DNA]</scope>
    <source>
        <strain evidence="11">cv. Malutang</strain>
    </source>
</reference>
<organism evidence="10 11">
    <name type="scientific">Acer yangbiense</name>
    <dbReference type="NCBI Taxonomy" id="1000413"/>
    <lineage>
        <taxon>Eukaryota</taxon>
        <taxon>Viridiplantae</taxon>
        <taxon>Streptophyta</taxon>
        <taxon>Embryophyta</taxon>
        <taxon>Tracheophyta</taxon>
        <taxon>Spermatophyta</taxon>
        <taxon>Magnoliopsida</taxon>
        <taxon>eudicotyledons</taxon>
        <taxon>Gunneridae</taxon>
        <taxon>Pentapetalae</taxon>
        <taxon>rosids</taxon>
        <taxon>malvids</taxon>
        <taxon>Sapindales</taxon>
        <taxon>Sapindaceae</taxon>
        <taxon>Hippocastanoideae</taxon>
        <taxon>Acereae</taxon>
        <taxon>Acer</taxon>
    </lineage>
</organism>
<feature type="transmembrane region" description="Helical" evidence="9">
    <location>
        <begin position="156"/>
        <end position="178"/>
    </location>
</feature>
<evidence type="ECO:0000256" key="8">
    <source>
        <dbReference type="ARBA" id="ARBA00023136"/>
    </source>
</evidence>
<evidence type="ECO:0000256" key="9">
    <source>
        <dbReference type="RuleBase" id="RU910715"/>
    </source>
</evidence>
<dbReference type="PANTHER" id="PTHR10791">
    <property type="entry name" value="RAG1-ACTIVATING PROTEIN 1"/>
    <property type="match status" value="1"/>
</dbReference>
<evidence type="ECO:0000256" key="3">
    <source>
        <dbReference type="ARBA" id="ARBA00022448"/>
    </source>
</evidence>
<comment type="caution">
    <text evidence="10">The sequence shown here is derived from an EMBL/GenBank/DDBJ whole genome shotgun (WGS) entry which is preliminary data.</text>
</comment>
<evidence type="ECO:0000256" key="1">
    <source>
        <dbReference type="ARBA" id="ARBA00004127"/>
    </source>
</evidence>
<dbReference type="Gene3D" id="1.20.1280.290">
    <property type="match status" value="2"/>
</dbReference>
<dbReference type="EMBL" id="VAHF01000003">
    <property type="protein sequence ID" value="TXG65174.1"/>
    <property type="molecule type" value="Genomic_DNA"/>
</dbReference>
<feature type="transmembrane region" description="Helical" evidence="9">
    <location>
        <begin position="96"/>
        <end position="117"/>
    </location>
</feature>
<evidence type="ECO:0000256" key="5">
    <source>
        <dbReference type="ARBA" id="ARBA00022692"/>
    </source>
</evidence>
<evidence type="ECO:0000256" key="2">
    <source>
        <dbReference type="ARBA" id="ARBA00007809"/>
    </source>
</evidence>
<comment type="similarity">
    <text evidence="2 9">Belongs to the SWEET sugar transporter family.</text>
</comment>
<gene>
    <name evidence="10" type="ORF">EZV62_006449</name>
</gene>
<keyword evidence="3 9" id="KW-0813">Transport</keyword>
<comment type="function">
    <text evidence="9">Mediates both low-affinity uptake and efflux of sugar across the membrane.</text>
</comment>
<dbReference type="AlphaFoldDB" id="A0A5C7I7N0"/>
<proteinExistence type="inferred from homology"/>
<dbReference type="GO" id="GO:0051260">
    <property type="term" value="P:protein homooligomerization"/>
    <property type="evidence" value="ECO:0007669"/>
    <property type="project" value="UniProtKB-ARBA"/>
</dbReference>
<keyword evidence="11" id="KW-1185">Reference proteome</keyword>
<evidence type="ECO:0000256" key="4">
    <source>
        <dbReference type="ARBA" id="ARBA00022597"/>
    </source>
</evidence>
<comment type="subcellular location">
    <subcellularLocation>
        <location evidence="1">Endomembrane system</location>
        <topology evidence="1">Multi-pass membrane protein</topology>
    </subcellularLocation>
</comment>
<dbReference type="InterPro" id="IPR004316">
    <property type="entry name" value="SWEET_rpt"/>
</dbReference>